<sequence>MLPKGTANYVHYEFGEAFPAKRRLWNLKHSQPNRRSGMIMDLEIDITWRSQNRIRASVTLELRNIPHAVRRGRIPYLPFSLINAFDTSKPKAREGGPRTATVIVSNSTTFAVWSSARHSNSSVRVPDQHDCGAGVSVGVGSLGGKHSGNL</sequence>
<name>F8QFC3_SERL3</name>
<evidence type="ECO:0000313" key="1">
    <source>
        <dbReference type="EMBL" id="EGN93082.1"/>
    </source>
</evidence>
<dbReference type="AlphaFoldDB" id="F8QFC3"/>
<gene>
    <name evidence="1" type="ORF">SERLA73DRAFT_79124</name>
</gene>
<dbReference type="EMBL" id="GL945495">
    <property type="protein sequence ID" value="EGN93082.1"/>
    <property type="molecule type" value="Genomic_DNA"/>
</dbReference>
<evidence type="ECO:0000313" key="2">
    <source>
        <dbReference type="Proteomes" id="UP000008063"/>
    </source>
</evidence>
<organism evidence="2">
    <name type="scientific">Serpula lacrymans var. lacrymans (strain S7.3)</name>
    <name type="common">Dry rot fungus</name>
    <dbReference type="NCBI Taxonomy" id="936435"/>
    <lineage>
        <taxon>Eukaryota</taxon>
        <taxon>Fungi</taxon>
        <taxon>Dikarya</taxon>
        <taxon>Basidiomycota</taxon>
        <taxon>Agaricomycotina</taxon>
        <taxon>Agaricomycetes</taxon>
        <taxon>Agaricomycetidae</taxon>
        <taxon>Boletales</taxon>
        <taxon>Coniophorineae</taxon>
        <taxon>Serpulaceae</taxon>
        <taxon>Serpula</taxon>
    </lineage>
</organism>
<protein>
    <submittedName>
        <fullName evidence="1">Uncharacterized protein</fullName>
    </submittedName>
</protein>
<accession>F8QFC3</accession>
<reference evidence="2" key="1">
    <citation type="journal article" date="2011" name="Science">
        <title>The plant cell wall-decomposing machinery underlies the functional diversity of forest fungi.</title>
        <authorList>
            <person name="Eastwood D.C."/>
            <person name="Floudas D."/>
            <person name="Binder M."/>
            <person name="Majcherczyk A."/>
            <person name="Schneider P."/>
            <person name="Aerts A."/>
            <person name="Asiegbu F.O."/>
            <person name="Baker S.E."/>
            <person name="Barry K."/>
            <person name="Bendiksby M."/>
            <person name="Blumentritt M."/>
            <person name="Coutinho P.M."/>
            <person name="Cullen D."/>
            <person name="de Vries R.P."/>
            <person name="Gathman A."/>
            <person name="Goodell B."/>
            <person name="Henrissat B."/>
            <person name="Ihrmark K."/>
            <person name="Kauserud H."/>
            <person name="Kohler A."/>
            <person name="LaButti K."/>
            <person name="Lapidus A."/>
            <person name="Lavin J.L."/>
            <person name="Lee Y.-H."/>
            <person name="Lindquist E."/>
            <person name="Lilly W."/>
            <person name="Lucas S."/>
            <person name="Morin E."/>
            <person name="Murat C."/>
            <person name="Oguiza J.A."/>
            <person name="Park J."/>
            <person name="Pisabarro A.G."/>
            <person name="Riley R."/>
            <person name="Rosling A."/>
            <person name="Salamov A."/>
            <person name="Schmidt O."/>
            <person name="Schmutz J."/>
            <person name="Skrede I."/>
            <person name="Stenlid J."/>
            <person name="Wiebenga A."/>
            <person name="Xie X."/>
            <person name="Kuees U."/>
            <person name="Hibbett D.S."/>
            <person name="Hoffmeister D."/>
            <person name="Hoegberg N."/>
            <person name="Martin F."/>
            <person name="Grigoriev I.V."/>
            <person name="Watkinson S.C."/>
        </authorList>
    </citation>
    <scope>NUCLEOTIDE SEQUENCE [LARGE SCALE GENOMIC DNA]</scope>
    <source>
        <strain evidence="2">strain S7.3</strain>
    </source>
</reference>
<proteinExistence type="predicted"/>
<dbReference type="Proteomes" id="UP000008063">
    <property type="component" value="Unassembled WGS sequence"/>
</dbReference>
<dbReference type="HOGENOM" id="CLU_1741682_0_0_1"/>
<keyword evidence="2" id="KW-1185">Reference proteome</keyword>
<dbReference type="InParanoid" id="F8QFC3"/>